<evidence type="ECO:0008006" key="4">
    <source>
        <dbReference type="Google" id="ProtNLM"/>
    </source>
</evidence>
<feature type="compositionally biased region" description="Basic and acidic residues" evidence="1">
    <location>
        <begin position="130"/>
        <end position="139"/>
    </location>
</feature>
<dbReference type="KEGG" id="led:BBK82_41415"/>
<dbReference type="GO" id="GO:0003677">
    <property type="term" value="F:DNA binding"/>
    <property type="evidence" value="ECO:0007669"/>
    <property type="project" value="InterPro"/>
</dbReference>
<name>A0A1B2HUQ6_9PSEU</name>
<dbReference type="EMBL" id="CP016793">
    <property type="protein sequence ID" value="ANZ41461.1"/>
    <property type="molecule type" value="Genomic_DNA"/>
</dbReference>
<dbReference type="AlphaFoldDB" id="A0A1B2HUQ6"/>
<dbReference type="InterPro" id="IPR036894">
    <property type="entry name" value="YbaB-like_sf"/>
</dbReference>
<dbReference type="OrthoDB" id="3387211at2"/>
<gene>
    <name evidence="2" type="ORF">BBK82_41415</name>
</gene>
<dbReference type="Gene3D" id="3.30.1310.10">
    <property type="entry name" value="Nucleoid-associated protein YbaB-like domain"/>
    <property type="match status" value="1"/>
</dbReference>
<reference evidence="2 3" key="1">
    <citation type="submission" date="2016-07" db="EMBL/GenBank/DDBJ databases">
        <title>Complete genome sequence of the Lentzea guizhouensis DHS C013.</title>
        <authorList>
            <person name="Cao C."/>
        </authorList>
    </citation>
    <scope>NUCLEOTIDE SEQUENCE [LARGE SCALE GENOMIC DNA]</scope>
    <source>
        <strain evidence="2 3">DHS C013</strain>
    </source>
</reference>
<evidence type="ECO:0000256" key="1">
    <source>
        <dbReference type="SAM" id="MobiDB-lite"/>
    </source>
</evidence>
<evidence type="ECO:0000313" key="3">
    <source>
        <dbReference type="Proteomes" id="UP000093053"/>
    </source>
</evidence>
<protein>
    <recommendedName>
        <fullName evidence="4">YbaB/EbfC DNA-binding family protein</fullName>
    </recommendedName>
</protein>
<feature type="compositionally biased region" description="Pro residues" evidence="1">
    <location>
        <begin position="109"/>
        <end position="122"/>
    </location>
</feature>
<feature type="region of interest" description="Disordered" evidence="1">
    <location>
        <begin position="105"/>
        <end position="139"/>
    </location>
</feature>
<sequence>MAAFEDEFREMHVRALRRNSAKVMADTLARAREITGTASSPDGSITVVVDSTGMLTSLDLGTSRHANATLTTQVTAAIQKAAARARAEVRNLYATLVDGGVIDELPDWLPEPPHVTPPPVAPPAQEEEPPEPRLSEDAW</sequence>
<organism evidence="2 3">
    <name type="scientific">Lentzea guizhouensis</name>
    <dbReference type="NCBI Taxonomy" id="1586287"/>
    <lineage>
        <taxon>Bacteria</taxon>
        <taxon>Bacillati</taxon>
        <taxon>Actinomycetota</taxon>
        <taxon>Actinomycetes</taxon>
        <taxon>Pseudonocardiales</taxon>
        <taxon>Pseudonocardiaceae</taxon>
        <taxon>Lentzea</taxon>
    </lineage>
</organism>
<proteinExistence type="predicted"/>
<dbReference type="Pfam" id="PF02575">
    <property type="entry name" value="YbaB_DNA_bd"/>
    <property type="match status" value="1"/>
</dbReference>
<evidence type="ECO:0000313" key="2">
    <source>
        <dbReference type="EMBL" id="ANZ41461.1"/>
    </source>
</evidence>
<dbReference type="RefSeq" id="WP_065919796.1">
    <property type="nucleotide sequence ID" value="NZ_CP016793.1"/>
</dbReference>
<dbReference type="Proteomes" id="UP000093053">
    <property type="component" value="Chromosome"/>
</dbReference>
<dbReference type="STRING" id="1586287.BBK82_41415"/>
<dbReference type="InterPro" id="IPR004401">
    <property type="entry name" value="YbaB/EbfC"/>
</dbReference>
<accession>A0A1B2HUQ6</accession>
<keyword evidence="3" id="KW-1185">Reference proteome</keyword>